<dbReference type="EMBL" id="CAUYUJ010016691">
    <property type="protein sequence ID" value="CAK0867864.1"/>
    <property type="molecule type" value="Genomic_DNA"/>
</dbReference>
<proteinExistence type="predicted"/>
<dbReference type="Proteomes" id="UP001189429">
    <property type="component" value="Unassembled WGS sequence"/>
</dbReference>
<protein>
    <submittedName>
        <fullName evidence="2">Uncharacterized protein</fullName>
    </submittedName>
</protein>
<evidence type="ECO:0000256" key="1">
    <source>
        <dbReference type="SAM" id="MobiDB-lite"/>
    </source>
</evidence>
<feature type="compositionally biased region" description="Polar residues" evidence="1">
    <location>
        <begin position="266"/>
        <end position="275"/>
    </location>
</feature>
<evidence type="ECO:0000313" key="3">
    <source>
        <dbReference type="Proteomes" id="UP001189429"/>
    </source>
</evidence>
<feature type="compositionally biased region" description="Polar residues" evidence="1">
    <location>
        <begin position="50"/>
        <end position="65"/>
    </location>
</feature>
<evidence type="ECO:0000313" key="2">
    <source>
        <dbReference type="EMBL" id="CAK0867864.1"/>
    </source>
</evidence>
<feature type="compositionally biased region" description="Basic residues" evidence="1">
    <location>
        <begin position="76"/>
        <end position="90"/>
    </location>
</feature>
<accession>A0ABN9V4U8</accession>
<keyword evidence="3" id="KW-1185">Reference proteome</keyword>
<sequence length="397" mass="42161">SAARARSREGSSISLARPRPRPAATATGGGGGRGGSEGDGVEEEGERSWHSQSTPASEYQGSTCSRFAVSPGRLCNKAKSRRKRPTRSSGHRLVWFDPWFSAARRRVVPHHGRQRADAGGAEPEDIAFARGAVEEEEEEEEEGKEGEEEGEEWGGAHRPHQGLFKKKPSGACAMRSARWPRAAGRRGRGATGRGEERRPSALSPWRLRVHNEKRGGTAASCPAALPELPRPPPPAEGGWRRVPHGTGRPEGGAAYREPLNFGACRTPSTAASTKRATPPSPSTRAATGPAGPSIEEKDTNAAASRATAPAPGTAAAKVSDDVPSTADRTLVRSSVLRTPCFSVRVRGRVMPAADATEAARDSRRFSSRKDSRRLCCSTVSSETGVFCLTVSKSPSAH</sequence>
<name>A0ABN9V4U8_9DINO</name>
<feature type="compositionally biased region" description="Basic residues" evidence="1">
    <location>
        <begin position="157"/>
        <end position="168"/>
    </location>
</feature>
<feature type="region of interest" description="Disordered" evidence="1">
    <location>
        <begin position="108"/>
        <end position="327"/>
    </location>
</feature>
<comment type="caution">
    <text evidence="2">The sequence shown here is derived from an EMBL/GenBank/DDBJ whole genome shotgun (WGS) entry which is preliminary data.</text>
</comment>
<feature type="non-terminal residue" evidence="2">
    <location>
        <position position="1"/>
    </location>
</feature>
<reference evidence="2" key="1">
    <citation type="submission" date="2023-10" db="EMBL/GenBank/DDBJ databases">
        <authorList>
            <person name="Chen Y."/>
            <person name="Shah S."/>
            <person name="Dougan E. K."/>
            <person name="Thang M."/>
            <person name="Chan C."/>
        </authorList>
    </citation>
    <scope>NUCLEOTIDE SEQUENCE [LARGE SCALE GENOMIC DNA]</scope>
</reference>
<feature type="compositionally biased region" description="Acidic residues" evidence="1">
    <location>
        <begin position="134"/>
        <end position="152"/>
    </location>
</feature>
<organism evidence="2 3">
    <name type="scientific">Prorocentrum cordatum</name>
    <dbReference type="NCBI Taxonomy" id="2364126"/>
    <lineage>
        <taxon>Eukaryota</taxon>
        <taxon>Sar</taxon>
        <taxon>Alveolata</taxon>
        <taxon>Dinophyceae</taxon>
        <taxon>Prorocentrales</taxon>
        <taxon>Prorocentraceae</taxon>
        <taxon>Prorocentrum</taxon>
    </lineage>
</organism>
<feature type="compositionally biased region" description="Low complexity" evidence="1">
    <location>
        <begin position="301"/>
        <end position="316"/>
    </location>
</feature>
<gene>
    <name evidence="2" type="ORF">PCOR1329_LOCUS54707</name>
</gene>
<feature type="region of interest" description="Disordered" evidence="1">
    <location>
        <begin position="1"/>
        <end position="95"/>
    </location>
</feature>
<feature type="compositionally biased region" description="Low complexity" evidence="1">
    <location>
        <begin position="1"/>
        <end position="17"/>
    </location>
</feature>
<feature type="compositionally biased region" description="Gly residues" evidence="1">
    <location>
        <begin position="27"/>
        <end position="38"/>
    </location>
</feature>